<dbReference type="Proteomes" id="UP000054284">
    <property type="component" value="Unassembled WGS sequence"/>
</dbReference>
<dbReference type="AlphaFoldDB" id="W7L4D8"/>
<name>W7L4D8_9CREN</name>
<comment type="caution">
    <text evidence="1">The sequence shown here is derived from an EMBL/GenBank/DDBJ whole genome shotgun (WGS) entry which is preliminary data.</text>
</comment>
<evidence type="ECO:0000313" key="2">
    <source>
        <dbReference type="Proteomes" id="UP000054284"/>
    </source>
</evidence>
<evidence type="ECO:0000313" key="1">
    <source>
        <dbReference type="EMBL" id="EWG06449.1"/>
    </source>
</evidence>
<sequence length="156" mass="18569">MSEQKKIFYDFLSYLREKDYEVHAIANNKYEILRKLQLGSDHFYMKFDVNAHTIDIEKFDLQFSPQAGDKIIIQFDRYESALSIDVDQLPASRKLKLWFKYPFLFADFDLEKFINKFKIMPATMIVLELLMQVPLSSSLVRDIVDEIQRVDELLIE</sequence>
<dbReference type="EMBL" id="ASRH01000024">
    <property type="protein sequence ID" value="EWG06449.1"/>
    <property type="molecule type" value="Genomic_DNA"/>
</dbReference>
<organism evidence="1 2">
    <name type="scientific">Candidatus Aramenus sulfurataquae</name>
    <dbReference type="NCBI Taxonomy" id="1326980"/>
    <lineage>
        <taxon>Archaea</taxon>
        <taxon>Thermoproteota</taxon>
        <taxon>Thermoprotei</taxon>
        <taxon>Sulfolobales</taxon>
        <taxon>Sulfolobaceae</taxon>
        <taxon>Candidatus Aramenus</taxon>
    </lineage>
</organism>
<reference evidence="1 2" key="1">
    <citation type="journal article" date="2014" name="Genome Announc.">
        <title>Draft Genome Sequence of the Sulfolobales Archaeon AZ1, Obtained through Metagenomic Analysis of a Mexican Hot Spring.</title>
        <authorList>
            <person name="Servin-Garciduenas L.E."/>
            <person name="Martinez-Romero E."/>
        </authorList>
    </citation>
    <scope>NUCLEOTIDE SEQUENCE [LARGE SCALE GENOMIC DNA]</scope>
    <source>
        <strain evidence="1">AZ1-illumnia</strain>
    </source>
</reference>
<keyword evidence="2" id="KW-1185">Reference proteome</keyword>
<accession>W7L4D8</accession>
<protein>
    <submittedName>
        <fullName evidence="1">Uncharacterized protein</fullName>
    </submittedName>
</protein>
<proteinExistence type="predicted"/>
<gene>
    <name evidence="1" type="ORF">ASUL_09579</name>
</gene>